<evidence type="ECO:0000256" key="2">
    <source>
        <dbReference type="ARBA" id="ARBA00012980"/>
    </source>
</evidence>
<dbReference type="InterPro" id="IPR027417">
    <property type="entry name" value="P-loop_NTPase"/>
</dbReference>
<evidence type="ECO:0000256" key="9">
    <source>
        <dbReference type="ARBA" id="ARBA00029962"/>
    </source>
</evidence>
<keyword evidence="5 12" id="KW-0545">Nucleotide biosynthesis</keyword>
<dbReference type="RefSeq" id="WP_123401544.1">
    <property type="nucleotide sequence ID" value="NZ_RJVI01000002.1"/>
</dbReference>
<dbReference type="Pfam" id="PF02223">
    <property type="entry name" value="Thymidylate_kin"/>
    <property type="match status" value="1"/>
</dbReference>
<dbReference type="GO" id="GO:0006233">
    <property type="term" value="P:dTDP biosynthetic process"/>
    <property type="evidence" value="ECO:0007669"/>
    <property type="project" value="InterPro"/>
</dbReference>
<protein>
    <recommendedName>
        <fullName evidence="3 12">Thymidylate kinase</fullName>
        <ecNumber evidence="2 12">2.7.4.9</ecNumber>
    </recommendedName>
    <alternativeName>
        <fullName evidence="9 12">dTMP kinase</fullName>
    </alternativeName>
</protein>
<dbReference type="GO" id="GO:0005524">
    <property type="term" value="F:ATP binding"/>
    <property type="evidence" value="ECO:0007669"/>
    <property type="project" value="UniProtKB-UniRule"/>
</dbReference>
<dbReference type="GO" id="GO:0006227">
    <property type="term" value="P:dUDP biosynthetic process"/>
    <property type="evidence" value="ECO:0007669"/>
    <property type="project" value="TreeGrafter"/>
</dbReference>
<dbReference type="GO" id="GO:0006235">
    <property type="term" value="P:dTTP biosynthetic process"/>
    <property type="evidence" value="ECO:0007669"/>
    <property type="project" value="UniProtKB-UniRule"/>
</dbReference>
<comment type="caution">
    <text evidence="14">The sequence shown here is derived from an EMBL/GenBank/DDBJ whole genome shotgun (WGS) entry which is preliminary data.</text>
</comment>
<keyword evidence="8 12" id="KW-0067">ATP-binding</keyword>
<accession>A0A3N1Y279</accession>
<dbReference type="EC" id="2.7.4.9" evidence="2 12"/>
<dbReference type="PANTHER" id="PTHR10344:SF4">
    <property type="entry name" value="UMP-CMP KINASE 2, MITOCHONDRIAL"/>
    <property type="match status" value="1"/>
</dbReference>
<evidence type="ECO:0000256" key="6">
    <source>
        <dbReference type="ARBA" id="ARBA00022741"/>
    </source>
</evidence>
<dbReference type="FunFam" id="3.40.50.300:FF:000225">
    <property type="entry name" value="Thymidylate kinase"/>
    <property type="match status" value="1"/>
</dbReference>
<evidence type="ECO:0000256" key="11">
    <source>
        <dbReference type="ARBA" id="ARBA00057735"/>
    </source>
</evidence>
<evidence type="ECO:0000256" key="4">
    <source>
        <dbReference type="ARBA" id="ARBA00022679"/>
    </source>
</evidence>
<comment type="catalytic activity">
    <reaction evidence="10 12">
        <text>dTMP + ATP = dTDP + ADP</text>
        <dbReference type="Rhea" id="RHEA:13517"/>
        <dbReference type="ChEBI" id="CHEBI:30616"/>
        <dbReference type="ChEBI" id="CHEBI:58369"/>
        <dbReference type="ChEBI" id="CHEBI:63528"/>
        <dbReference type="ChEBI" id="CHEBI:456216"/>
        <dbReference type="EC" id="2.7.4.9"/>
    </reaction>
</comment>
<dbReference type="HAMAP" id="MF_00165">
    <property type="entry name" value="Thymidylate_kinase"/>
    <property type="match status" value="1"/>
</dbReference>
<sequence length="209" mass="22432">MRGRFITLEGIEGAGKSTLMAHVLARVGARHPVHGTREPGGTALGERIRALLLAPGEAPMDPTAELLLLFAARAQHLAEVIRPALAAGTWVVCDRFTDATFAYQGGGRGLETETIAALEGLVQRGLVPDRTLLLDLPVAQGLARVARRGGADRFERERAAFFERVRAAYLARAQAEPARFRVIDASRPLPEVQAQVDEALADLLGEGAR</sequence>
<dbReference type="InterPro" id="IPR039430">
    <property type="entry name" value="Thymidylate_kin-like_dom"/>
</dbReference>
<dbReference type="Proteomes" id="UP000276634">
    <property type="component" value="Unassembled WGS sequence"/>
</dbReference>
<evidence type="ECO:0000256" key="1">
    <source>
        <dbReference type="ARBA" id="ARBA00009776"/>
    </source>
</evidence>
<dbReference type="Gene3D" id="3.40.50.300">
    <property type="entry name" value="P-loop containing nucleotide triphosphate hydrolases"/>
    <property type="match status" value="1"/>
</dbReference>
<evidence type="ECO:0000256" key="3">
    <source>
        <dbReference type="ARBA" id="ARBA00017144"/>
    </source>
</evidence>
<feature type="domain" description="Thymidylate kinase-like" evidence="13">
    <location>
        <begin position="8"/>
        <end position="195"/>
    </location>
</feature>
<evidence type="ECO:0000256" key="7">
    <source>
        <dbReference type="ARBA" id="ARBA00022777"/>
    </source>
</evidence>
<dbReference type="GO" id="GO:0004798">
    <property type="term" value="F:dTMP kinase activity"/>
    <property type="evidence" value="ECO:0007669"/>
    <property type="project" value="UniProtKB-UniRule"/>
</dbReference>
<gene>
    <name evidence="12" type="primary">tmk</name>
    <name evidence="14" type="ORF">EDC57_1834</name>
</gene>
<organism evidence="14 15">
    <name type="scientific">Inmirania thermothiophila</name>
    <dbReference type="NCBI Taxonomy" id="1750597"/>
    <lineage>
        <taxon>Bacteria</taxon>
        <taxon>Pseudomonadati</taxon>
        <taxon>Pseudomonadota</taxon>
        <taxon>Gammaproteobacteria</taxon>
        <taxon>Chromatiales</taxon>
        <taxon>Ectothiorhodospiraceae</taxon>
        <taxon>Inmirania</taxon>
    </lineage>
</organism>
<name>A0A3N1Y279_9GAMM</name>
<evidence type="ECO:0000256" key="8">
    <source>
        <dbReference type="ARBA" id="ARBA00022840"/>
    </source>
</evidence>
<keyword evidence="7 12" id="KW-0418">Kinase</keyword>
<dbReference type="InterPro" id="IPR018094">
    <property type="entry name" value="Thymidylate_kinase"/>
</dbReference>
<evidence type="ECO:0000256" key="5">
    <source>
        <dbReference type="ARBA" id="ARBA00022727"/>
    </source>
</evidence>
<evidence type="ECO:0000313" key="14">
    <source>
        <dbReference type="EMBL" id="ROR32628.1"/>
    </source>
</evidence>
<dbReference type="GO" id="GO:0005829">
    <property type="term" value="C:cytosol"/>
    <property type="evidence" value="ECO:0007669"/>
    <property type="project" value="TreeGrafter"/>
</dbReference>
<dbReference type="AlphaFoldDB" id="A0A3N1Y279"/>
<dbReference type="NCBIfam" id="TIGR00041">
    <property type="entry name" value="DTMP_kinase"/>
    <property type="match status" value="1"/>
</dbReference>
<comment type="similarity">
    <text evidence="1 12">Belongs to the thymidylate kinase family.</text>
</comment>
<evidence type="ECO:0000256" key="12">
    <source>
        <dbReference type="HAMAP-Rule" id="MF_00165"/>
    </source>
</evidence>
<dbReference type="PANTHER" id="PTHR10344">
    <property type="entry name" value="THYMIDYLATE KINASE"/>
    <property type="match status" value="1"/>
</dbReference>
<reference evidence="14 15" key="1">
    <citation type="submission" date="2018-11" db="EMBL/GenBank/DDBJ databases">
        <title>Genomic Encyclopedia of Type Strains, Phase IV (KMG-IV): sequencing the most valuable type-strain genomes for metagenomic binning, comparative biology and taxonomic classification.</title>
        <authorList>
            <person name="Goeker M."/>
        </authorList>
    </citation>
    <scope>NUCLEOTIDE SEQUENCE [LARGE SCALE GENOMIC DNA]</scope>
    <source>
        <strain evidence="14 15">DSM 100275</strain>
    </source>
</reference>
<evidence type="ECO:0000256" key="10">
    <source>
        <dbReference type="ARBA" id="ARBA00048743"/>
    </source>
</evidence>
<comment type="function">
    <text evidence="11 12">Phosphorylation of dTMP to form dTDP in both de novo and salvage pathways of dTTP synthesis.</text>
</comment>
<dbReference type="SUPFAM" id="SSF52540">
    <property type="entry name" value="P-loop containing nucleoside triphosphate hydrolases"/>
    <property type="match status" value="1"/>
</dbReference>
<dbReference type="EMBL" id="RJVI01000002">
    <property type="protein sequence ID" value="ROR32628.1"/>
    <property type="molecule type" value="Genomic_DNA"/>
</dbReference>
<keyword evidence="15" id="KW-1185">Reference proteome</keyword>
<keyword evidence="6 12" id="KW-0547">Nucleotide-binding</keyword>
<keyword evidence="4 12" id="KW-0808">Transferase</keyword>
<dbReference type="CDD" id="cd01672">
    <property type="entry name" value="TMPK"/>
    <property type="match status" value="1"/>
</dbReference>
<evidence type="ECO:0000313" key="15">
    <source>
        <dbReference type="Proteomes" id="UP000276634"/>
    </source>
</evidence>
<proteinExistence type="inferred from homology"/>
<evidence type="ECO:0000259" key="13">
    <source>
        <dbReference type="Pfam" id="PF02223"/>
    </source>
</evidence>
<dbReference type="OrthoDB" id="9774907at2"/>
<feature type="binding site" evidence="12">
    <location>
        <begin position="10"/>
        <end position="17"/>
    </location>
    <ligand>
        <name>ATP</name>
        <dbReference type="ChEBI" id="CHEBI:30616"/>
    </ligand>
</feature>